<dbReference type="Gene3D" id="3.30.740.10">
    <property type="entry name" value="Protein Inhibitor Of Neuronal Nitric Oxide Synthase"/>
    <property type="match status" value="1"/>
</dbReference>
<dbReference type="SMART" id="SM01375">
    <property type="entry name" value="Dynein_light"/>
    <property type="match status" value="1"/>
</dbReference>
<dbReference type="InterPro" id="IPR037177">
    <property type="entry name" value="DLC_sf"/>
</dbReference>
<reference evidence="2" key="1">
    <citation type="submission" date="2015-04" db="EMBL/GenBank/DDBJ databases">
        <title>The genome sequence of the plant pathogenic Rhizarian Plasmodiophora brassicae reveals insights in its biotrophic life cycle and the origin of chitin synthesis.</title>
        <authorList>
            <person name="Schwelm A."/>
            <person name="Fogelqvist J."/>
            <person name="Knaust A."/>
            <person name="Julke S."/>
            <person name="Lilja T."/>
            <person name="Dhandapani V."/>
            <person name="Bonilla-Rosso G."/>
            <person name="Karlsson M."/>
            <person name="Shevchenko A."/>
            <person name="Choi S.R."/>
            <person name="Kim H.G."/>
            <person name="Park J.Y."/>
            <person name="Lim Y.P."/>
            <person name="Ludwig-Muller J."/>
            <person name="Dixelius C."/>
        </authorList>
    </citation>
    <scope>NUCLEOTIDE SEQUENCE</scope>
    <source>
        <tissue evidence="2">Potato root galls</tissue>
    </source>
</reference>
<dbReference type="GO" id="GO:0007017">
    <property type="term" value="P:microtubule-based process"/>
    <property type="evidence" value="ECO:0007669"/>
    <property type="project" value="InterPro"/>
</dbReference>
<dbReference type="PANTHER" id="PTHR11886:SF35">
    <property type="entry name" value="DYNEIN LIGHT CHAIN"/>
    <property type="match status" value="1"/>
</dbReference>
<keyword evidence="1" id="KW-0963">Cytoplasm</keyword>
<feature type="non-terminal residue" evidence="2">
    <location>
        <position position="1"/>
    </location>
</feature>
<evidence type="ECO:0000256" key="1">
    <source>
        <dbReference type="RuleBase" id="RU365010"/>
    </source>
</evidence>
<dbReference type="AlphaFoldDB" id="A0A0H5QS21"/>
<dbReference type="InterPro" id="IPR001372">
    <property type="entry name" value="Dynein_light_chain_typ-1/2"/>
</dbReference>
<protein>
    <recommendedName>
        <fullName evidence="1">Dynein light chain</fullName>
    </recommendedName>
</protein>
<accession>A0A0H5QS21</accession>
<dbReference type="GO" id="GO:0005868">
    <property type="term" value="C:cytoplasmic dynein complex"/>
    <property type="evidence" value="ECO:0007669"/>
    <property type="project" value="TreeGrafter"/>
</dbReference>
<sequence>ERIKDKMTNGELEAALPIIVKSSLMAKKTLEESIGIVRRAYETIAKGEEVMWKEIAREIKKEMDKRETGGAGWHVICGTHFGAFINYEADQMAYLSVGIMDVLLFKHA</sequence>
<dbReference type="GO" id="GO:0005874">
    <property type="term" value="C:microtubule"/>
    <property type="evidence" value="ECO:0007669"/>
    <property type="project" value="UniProtKB-KW"/>
</dbReference>
<dbReference type="CDD" id="cd21450">
    <property type="entry name" value="DLC-like_DYNLL1-like"/>
    <property type="match status" value="1"/>
</dbReference>
<dbReference type="Pfam" id="PF01221">
    <property type="entry name" value="Dynein_light"/>
    <property type="match status" value="1"/>
</dbReference>
<keyword evidence="1" id="KW-0493">Microtubule</keyword>
<organism evidence="2">
    <name type="scientific">Spongospora subterranea</name>
    <dbReference type="NCBI Taxonomy" id="70186"/>
    <lineage>
        <taxon>Eukaryota</taxon>
        <taxon>Sar</taxon>
        <taxon>Rhizaria</taxon>
        <taxon>Endomyxa</taxon>
        <taxon>Phytomyxea</taxon>
        <taxon>Plasmodiophorida</taxon>
        <taxon>Plasmodiophoridae</taxon>
        <taxon>Spongospora</taxon>
    </lineage>
</organism>
<comment type="subcellular location">
    <subcellularLocation>
        <location evidence="1">Cytoplasm</location>
        <location evidence="1">Cytoskeleton</location>
    </subcellularLocation>
</comment>
<proteinExistence type="inferred from homology"/>
<comment type="similarity">
    <text evidence="1">Belongs to the dynein light chain family.</text>
</comment>
<dbReference type="EMBL" id="HACM01004366">
    <property type="protein sequence ID" value="CRZ04808.1"/>
    <property type="molecule type" value="Transcribed_RNA"/>
</dbReference>
<keyword evidence="1" id="KW-0243">Dynein</keyword>
<evidence type="ECO:0000313" key="2">
    <source>
        <dbReference type="EMBL" id="CRZ04808.1"/>
    </source>
</evidence>
<dbReference type="PANTHER" id="PTHR11886">
    <property type="entry name" value="DYNEIN LIGHT CHAIN"/>
    <property type="match status" value="1"/>
</dbReference>
<keyword evidence="1" id="KW-0505">Motor protein</keyword>
<name>A0A0H5QS21_9EUKA</name>
<dbReference type="SUPFAM" id="SSF54648">
    <property type="entry name" value="DLC"/>
    <property type="match status" value="1"/>
</dbReference>
<keyword evidence="1" id="KW-0206">Cytoskeleton</keyword>
<dbReference type="GO" id="GO:0045505">
    <property type="term" value="F:dynein intermediate chain binding"/>
    <property type="evidence" value="ECO:0007669"/>
    <property type="project" value="TreeGrafter"/>
</dbReference>